<sequence>MCGRYTLHVQKQKLAEAIALALPDAYEPDYNIGPGREVLSIANRTRQTPAAAMMQWGLRTPQNFHINARIETADTSPRFRDSWHTHRCLLPANGYYEWYQDGITKQPYYIYPEQGVLHYFAGLWSPAPKDEPFPSVVVLTTVAHDSLRDIHERMPVILPNNSSADWLGGALDKRDALALSDKVSLQKHPVSRRVNSVHNNDSQLIEATAALSDDQLMLF</sequence>
<evidence type="ECO:0000313" key="10">
    <source>
        <dbReference type="Proteomes" id="UP001243717"/>
    </source>
</evidence>
<evidence type="ECO:0000256" key="4">
    <source>
        <dbReference type="ARBA" id="ARBA00022801"/>
    </source>
</evidence>
<evidence type="ECO:0000256" key="3">
    <source>
        <dbReference type="ARBA" id="ARBA00022763"/>
    </source>
</evidence>
<dbReference type="PANTHER" id="PTHR13604">
    <property type="entry name" value="DC12-RELATED"/>
    <property type="match status" value="1"/>
</dbReference>
<evidence type="ECO:0000256" key="6">
    <source>
        <dbReference type="ARBA" id="ARBA00023125"/>
    </source>
</evidence>
<comment type="similarity">
    <text evidence="1 8">Belongs to the SOS response-associated peptidase family.</text>
</comment>
<name>A0ABU1AEB0_9BACT</name>
<organism evidence="9 10">
    <name type="scientific">Thalassobacterium sedimentorum</name>
    <dbReference type="NCBI Taxonomy" id="3041258"/>
    <lineage>
        <taxon>Bacteria</taxon>
        <taxon>Pseudomonadati</taxon>
        <taxon>Verrucomicrobiota</taxon>
        <taxon>Opitutia</taxon>
        <taxon>Puniceicoccales</taxon>
        <taxon>Coraliomargaritaceae</taxon>
        <taxon>Thalassobacterium</taxon>
    </lineage>
</organism>
<dbReference type="InterPro" id="IPR036590">
    <property type="entry name" value="SRAP-like"/>
</dbReference>
<evidence type="ECO:0000256" key="5">
    <source>
        <dbReference type="ARBA" id="ARBA00023124"/>
    </source>
</evidence>
<dbReference type="Pfam" id="PF02586">
    <property type="entry name" value="SRAP"/>
    <property type="match status" value="1"/>
</dbReference>
<keyword evidence="10" id="KW-1185">Reference proteome</keyword>
<dbReference type="PANTHER" id="PTHR13604:SF0">
    <property type="entry name" value="ABASIC SITE PROCESSING PROTEIN HMCES"/>
    <property type="match status" value="1"/>
</dbReference>
<evidence type="ECO:0000256" key="1">
    <source>
        <dbReference type="ARBA" id="ARBA00008136"/>
    </source>
</evidence>
<dbReference type="SUPFAM" id="SSF143081">
    <property type="entry name" value="BB1717-like"/>
    <property type="match status" value="1"/>
</dbReference>
<dbReference type="EMBL" id="JARXIC010000002">
    <property type="protein sequence ID" value="MDQ8193104.1"/>
    <property type="molecule type" value="Genomic_DNA"/>
</dbReference>
<proteinExistence type="inferred from homology"/>
<keyword evidence="3" id="KW-0227">DNA damage</keyword>
<keyword evidence="5" id="KW-0190">Covalent protein-DNA linkage</keyword>
<evidence type="ECO:0000256" key="2">
    <source>
        <dbReference type="ARBA" id="ARBA00022670"/>
    </source>
</evidence>
<dbReference type="Gene3D" id="3.90.1680.10">
    <property type="entry name" value="SOS response associated peptidase-like"/>
    <property type="match status" value="1"/>
</dbReference>
<reference evidence="9 10" key="1">
    <citation type="submission" date="2023-04" db="EMBL/GenBank/DDBJ databases">
        <title>A novel bacteria isolated from coastal sediment.</title>
        <authorList>
            <person name="Liu X.-J."/>
            <person name="Du Z.-J."/>
        </authorList>
    </citation>
    <scope>NUCLEOTIDE SEQUENCE [LARGE SCALE GENOMIC DNA]</scope>
    <source>
        <strain evidence="9 10">SDUM461004</strain>
    </source>
</reference>
<keyword evidence="4 8" id="KW-0378">Hydrolase</keyword>
<keyword evidence="2 8" id="KW-0645">Protease</keyword>
<keyword evidence="6" id="KW-0238">DNA-binding</keyword>
<evidence type="ECO:0000256" key="8">
    <source>
        <dbReference type="RuleBase" id="RU364100"/>
    </source>
</evidence>
<protein>
    <recommendedName>
        <fullName evidence="8">Abasic site processing protein</fullName>
        <ecNumber evidence="8">3.4.-.-</ecNumber>
    </recommendedName>
</protein>
<comment type="caution">
    <text evidence="9">The sequence shown here is derived from an EMBL/GenBank/DDBJ whole genome shotgun (WGS) entry which is preliminary data.</text>
</comment>
<dbReference type="InterPro" id="IPR003738">
    <property type="entry name" value="SRAP"/>
</dbReference>
<evidence type="ECO:0000256" key="7">
    <source>
        <dbReference type="ARBA" id="ARBA00023239"/>
    </source>
</evidence>
<dbReference type="RefSeq" id="WP_308983613.1">
    <property type="nucleotide sequence ID" value="NZ_JARXIC010000002.1"/>
</dbReference>
<dbReference type="Proteomes" id="UP001243717">
    <property type="component" value="Unassembled WGS sequence"/>
</dbReference>
<dbReference type="EC" id="3.4.-.-" evidence="8"/>
<accession>A0ABU1AEB0</accession>
<evidence type="ECO:0000313" key="9">
    <source>
        <dbReference type="EMBL" id="MDQ8193104.1"/>
    </source>
</evidence>
<keyword evidence="7" id="KW-0456">Lyase</keyword>
<gene>
    <name evidence="9" type="ORF">QEH59_01610</name>
</gene>